<organism evidence="1">
    <name type="scientific">marine sediment metagenome</name>
    <dbReference type="NCBI Taxonomy" id="412755"/>
    <lineage>
        <taxon>unclassified sequences</taxon>
        <taxon>metagenomes</taxon>
        <taxon>ecological metagenomes</taxon>
    </lineage>
</organism>
<gene>
    <name evidence="1" type="ORF">LCGC14_0906930</name>
</gene>
<accession>A0A0F9S1N9</accession>
<sequence length="232" mass="24202">MALIRTGGVVGQISGRLGGDVFSHNRYGSYVRQGTIPVTSTTSYALAAKARMASVSQGWQSLTAAQKLAWNVWATTNPVLNRLGQSVNLTGHAAYVGVNARLSAVSVALITDPPIAAAPAPLTYVELAADIGPGVFEFTFAATPIAAADTLWTKACVLDSTGINFVENYLRFLGGSPLAQASPFDPQTLIETRFGGLVVGQIIVATVSVFDTTTGLLSAPRRCQATVVDTTV</sequence>
<proteinExistence type="predicted"/>
<comment type="caution">
    <text evidence="1">The sequence shown here is derived from an EMBL/GenBank/DDBJ whole genome shotgun (WGS) entry which is preliminary data.</text>
</comment>
<evidence type="ECO:0000313" key="1">
    <source>
        <dbReference type="EMBL" id="KKN23248.1"/>
    </source>
</evidence>
<reference evidence="1" key="1">
    <citation type="journal article" date="2015" name="Nature">
        <title>Complex archaea that bridge the gap between prokaryotes and eukaryotes.</title>
        <authorList>
            <person name="Spang A."/>
            <person name="Saw J.H."/>
            <person name="Jorgensen S.L."/>
            <person name="Zaremba-Niedzwiedzka K."/>
            <person name="Martijn J."/>
            <person name="Lind A.E."/>
            <person name="van Eijk R."/>
            <person name="Schleper C."/>
            <person name="Guy L."/>
            <person name="Ettema T.J."/>
        </authorList>
    </citation>
    <scope>NUCLEOTIDE SEQUENCE</scope>
</reference>
<dbReference type="EMBL" id="LAZR01002991">
    <property type="protein sequence ID" value="KKN23248.1"/>
    <property type="molecule type" value="Genomic_DNA"/>
</dbReference>
<protein>
    <submittedName>
        <fullName evidence="1">Uncharacterized protein</fullName>
    </submittedName>
</protein>
<dbReference type="AlphaFoldDB" id="A0A0F9S1N9"/>
<name>A0A0F9S1N9_9ZZZZ</name>